<sequence>MNEKVKKSKEWQGFVPLGALFVAAATSMFAWFRYNKLVEGQGIEWYNWISFILLAGVIGCSVIALLLSATKHSEQAVSYFQLSISLIPIYFFYNLVKLLLNLVFNFQSEKVSIFLDRVYTSPIDKTILSVLGIIIIVSIIKKILKASKVN</sequence>
<keyword evidence="1" id="KW-0812">Transmembrane</keyword>
<feature type="transmembrane region" description="Helical" evidence="1">
    <location>
        <begin position="12"/>
        <end position="33"/>
    </location>
</feature>
<reference evidence="2" key="2">
    <citation type="submission" date="2020-09" db="EMBL/GenBank/DDBJ databases">
        <authorList>
            <person name="Sun Q."/>
            <person name="Zhou Y."/>
        </authorList>
    </citation>
    <scope>NUCLEOTIDE SEQUENCE</scope>
    <source>
        <strain evidence="2">CGMCC 1.12698</strain>
    </source>
</reference>
<reference evidence="2" key="1">
    <citation type="journal article" date="2014" name="Int. J. Syst. Evol. Microbiol.">
        <title>Complete genome sequence of Corynebacterium casei LMG S-19264T (=DSM 44701T), isolated from a smear-ripened cheese.</title>
        <authorList>
            <consortium name="US DOE Joint Genome Institute (JGI-PGF)"/>
            <person name="Walter F."/>
            <person name="Albersmeier A."/>
            <person name="Kalinowski J."/>
            <person name="Ruckert C."/>
        </authorList>
    </citation>
    <scope>NUCLEOTIDE SEQUENCE</scope>
    <source>
        <strain evidence="2">CGMCC 1.12698</strain>
    </source>
</reference>
<proteinExistence type="predicted"/>
<accession>A0A917EP12</accession>
<gene>
    <name evidence="2" type="ORF">GCM10007140_09910</name>
</gene>
<protein>
    <submittedName>
        <fullName evidence="2">Uncharacterized protein</fullName>
    </submittedName>
</protein>
<name>A0A917EP12_9BACI</name>
<comment type="caution">
    <text evidence="2">The sequence shown here is derived from an EMBL/GenBank/DDBJ whole genome shotgun (WGS) entry which is preliminary data.</text>
</comment>
<keyword evidence="1" id="KW-1133">Transmembrane helix</keyword>
<feature type="transmembrane region" description="Helical" evidence="1">
    <location>
        <begin position="45"/>
        <end position="67"/>
    </location>
</feature>
<feature type="transmembrane region" description="Helical" evidence="1">
    <location>
        <begin position="126"/>
        <end position="144"/>
    </location>
</feature>
<organism evidence="2 3">
    <name type="scientific">Priestia taiwanensis</name>
    <dbReference type="NCBI Taxonomy" id="1347902"/>
    <lineage>
        <taxon>Bacteria</taxon>
        <taxon>Bacillati</taxon>
        <taxon>Bacillota</taxon>
        <taxon>Bacilli</taxon>
        <taxon>Bacillales</taxon>
        <taxon>Bacillaceae</taxon>
        <taxon>Priestia</taxon>
    </lineage>
</organism>
<keyword evidence="3" id="KW-1185">Reference proteome</keyword>
<keyword evidence="1" id="KW-0472">Membrane</keyword>
<evidence type="ECO:0000256" key="1">
    <source>
        <dbReference type="SAM" id="Phobius"/>
    </source>
</evidence>
<feature type="transmembrane region" description="Helical" evidence="1">
    <location>
        <begin position="79"/>
        <end position="106"/>
    </location>
</feature>
<evidence type="ECO:0000313" key="3">
    <source>
        <dbReference type="Proteomes" id="UP000605259"/>
    </source>
</evidence>
<dbReference type="EMBL" id="BMFK01000001">
    <property type="protein sequence ID" value="GGE61610.1"/>
    <property type="molecule type" value="Genomic_DNA"/>
</dbReference>
<dbReference type="RefSeq" id="WP_188387303.1">
    <property type="nucleotide sequence ID" value="NZ_BMFK01000001.1"/>
</dbReference>
<evidence type="ECO:0000313" key="2">
    <source>
        <dbReference type="EMBL" id="GGE61610.1"/>
    </source>
</evidence>
<dbReference type="Proteomes" id="UP000605259">
    <property type="component" value="Unassembled WGS sequence"/>
</dbReference>
<dbReference type="AlphaFoldDB" id="A0A917EP12"/>